<dbReference type="InterPro" id="IPR051958">
    <property type="entry name" value="Alba-like_NAB"/>
</dbReference>
<dbReference type="InterPro" id="IPR036882">
    <property type="entry name" value="Alba-like_dom_sf"/>
</dbReference>
<dbReference type="Pfam" id="PF01918">
    <property type="entry name" value="Alba"/>
    <property type="match status" value="1"/>
</dbReference>
<dbReference type="GO" id="GO:0003723">
    <property type="term" value="F:RNA binding"/>
    <property type="evidence" value="ECO:0007669"/>
    <property type="project" value="TreeGrafter"/>
</dbReference>
<proteinExistence type="inferred from homology"/>
<keyword evidence="3" id="KW-0539">Nucleus</keyword>
<comment type="subcellular location">
    <subcellularLocation>
        <location evidence="1">Nucleus</location>
    </subcellularLocation>
</comment>
<dbReference type="SUPFAM" id="SSF82704">
    <property type="entry name" value="AlbA-like"/>
    <property type="match status" value="1"/>
</dbReference>
<evidence type="ECO:0000259" key="4">
    <source>
        <dbReference type="Pfam" id="PF01918"/>
    </source>
</evidence>
<accession>A0A7R9X0J4</accession>
<sequence length="126" mass="14222">MQNMQTNERTNTQTRGSEEVILKAMGRAISKAITVAEILKRRMPLYQLNTFTTLEMIDVFEPIEEGLDIVTSTRHVACLRITLSRTGRGIDPNAVGFQPPLPFDMHGTEYYGMPPQPTQYHPSSII</sequence>
<dbReference type="InterPro" id="IPR002775">
    <property type="entry name" value="DNA/RNA-bd_Alba-like"/>
</dbReference>
<organism evidence="5">
    <name type="scientific">Craspedostauros australis</name>
    <dbReference type="NCBI Taxonomy" id="1486917"/>
    <lineage>
        <taxon>Eukaryota</taxon>
        <taxon>Sar</taxon>
        <taxon>Stramenopiles</taxon>
        <taxon>Ochrophyta</taxon>
        <taxon>Bacillariophyta</taxon>
        <taxon>Bacillariophyceae</taxon>
        <taxon>Bacillariophycidae</taxon>
        <taxon>Naviculales</taxon>
        <taxon>Naviculaceae</taxon>
        <taxon>Craspedostauros</taxon>
    </lineage>
</organism>
<name>A0A7R9X0J4_9STRA</name>
<dbReference type="EMBL" id="HBEF01018675">
    <property type="protein sequence ID" value="CAD8339379.1"/>
    <property type="molecule type" value="Transcribed_RNA"/>
</dbReference>
<comment type="similarity">
    <text evidence="2">Belongs to the histone-like Alba family.</text>
</comment>
<evidence type="ECO:0000256" key="2">
    <source>
        <dbReference type="ARBA" id="ARBA00008018"/>
    </source>
</evidence>
<reference evidence="5" key="1">
    <citation type="submission" date="2021-01" db="EMBL/GenBank/DDBJ databases">
        <authorList>
            <person name="Corre E."/>
            <person name="Pelletier E."/>
            <person name="Niang G."/>
            <person name="Scheremetjew M."/>
            <person name="Finn R."/>
            <person name="Kale V."/>
            <person name="Holt S."/>
            <person name="Cochrane G."/>
            <person name="Meng A."/>
            <person name="Brown T."/>
            <person name="Cohen L."/>
        </authorList>
    </citation>
    <scope>NUCLEOTIDE SEQUENCE</scope>
    <source>
        <strain evidence="5">CCMP3328</strain>
    </source>
</reference>
<evidence type="ECO:0000256" key="3">
    <source>
        <dbReference type="ARBA" id="ARBA00023242"/>
    </source>
</evidence>
<gene>
    <name evidence="5" type="ORF">CAUS1442_LOCUS11512</name>
</gene>
<dbReference type="Gene3D" id="3.30.110.20">
    <property type="entry name" value="Alba-like domain"/>
    <property type="match status" value="1"/>
</dbReference>
<protein>
    <recommendedName>
        <fullName evidence="4">DNA/RNA-binding protein Alba-like domain-containing protein</fullName>
    </recommendedName>
</protein>
<feature type="domain" description="DNA/RNA-binding protein Alba-like" evidence="4">
    <location>
        <begin position="4"/>
        <end position="53"/>
    </location>
</feature>
<dbReference type="PANTHER" id="PTHR13516">
    <property type="entry name" value="RIBONUCLEASE P SUBUNIT P25"/>
    <property type="match status" value="1"/>
</dbReference>
<dbReference type="AlphaFoldDB" id="A0A7R9X0J4"/>
<dbReference type="PANTHER" id="PTHR13516:SF4">
    <property type="entry name" value="FI09323P"/>
    <property type="match status" value="1"/>
</dbReference>
<evidence type="ECO:0000313" key="5">
    <source>
        <dbReference type="EMBL" id="CAD8339379.1"/>
    </source>
</evidence>
<dbReference type="GO" id="GO:0005634">
    <property type="term" value="C:nucleus"/>
    <property type="evidence" value="ECO:0007669"/>
    <property type="project" value="UniProtKB-SubCell"/>
</dbReference>
<evidence type="ECO:0000256" key="1">
    <source>
        <dbReference type="ARBA" id="ARBA00004123"/>
    </source>
</evidence>